<comment type="catalytic activity">
    <reaction evidence="5">
        <text>O-phospho-L-tyrosyl-[protein] + H2O = L-tyrosyl-[protein] + phosphate</text>
        <dbReference type="Rhea" id="RHEA:10684"/>
        <dbReference type="Rhea" id="RHEA-COMP:10136"/>
        <dbReference type="Rhea" id="RHEA-COMP:20101"/>
        <dbReference type="ChEBI" id="CHEBI:15377"/>
        <dbReference type="ChEBI" id="CHEBI:43474"/>
        <dbReference type="ChEBI" id="CHEBI:46858"/>
        <dbReference type="ChEBI" id="CHEBI:61978"/>
        <dbReference type="EC" id="3.1.3.48"/>
    </reaction>
</comment>
<dbReference type="KEGG" id="clt:CM240_0769"/>
<evidence type="ECO:0000256" key="4">
    <source>
        <dbReference type="ARBA" id="ARBA00022912"/>
    </source>
</evidence>
<dbReference type="Gene3D" id="3.20.20.140">
    <property type="entry name" value="Metal-dependent hydrolases"/>
    <property type="match status" value="1"/>
</dbReference>
<evidence type="ECO:0000256" key="1">
    <source>
        <dbReference type="ARBA" id="ARBA00005750"/>
    </source>
</evidence>
<dbReference type="GO" id="GO:0004725">
    <property type="term" value="F:protein tyrosine phosphatase activity"/>
    <property type="evidence" value="ECO:0007669"/>
    <property type="project" value="UniProtKB-EC"/>
</dbReference>
<dbReference type="PIRSF" id="PIRSF016557">
    <property type="entry name" value="Caps_synth_CpsB"/>
    <property type="match status" value="1"/>
</dbReference>
<dbReference type="eggNOG" id="COG4464">
    <property type="taxonomic scope" value="Bacteria"/>
</dbReference>
<evidence type="ECO:0000256" key="5">
    <source>
        <dbReference type="ARBA" id="ARBA00051722"/>
    </source>
</evidence>
<proteinExistence type="inferred from homology"/>
<dbReference type="RefSeq" id="WP_044036612.1">
    <property type="nucleotide sequence ID" value="NZ_HG917868.1"/>
</dbReference>
<keyword evidence="4" id="KW-0904">Protein phosphatase</keyword>
<dbReference type="Pfam" id="PF19567">
    <property type="entry name" value="CpsB_CapC"/>
    <property type="match status" value="1"/>
</dbReference>
<protein>
    <recommendedName>
        <fullName evidence="2">protein-tyrosine-phosphatase</fullName>
        <ecNumber evidence="2">3.1.3.48</ecNumber>
    </recommendedName>
</protein>
<dbReference type="EC" id="3.1.3.48" evidence="2"/>
<dbReference type="PATRIC" id="fig|1216932.3.peg.755"/>
<keyword evidence="7" id="KW-1185">Reference proteome</keyword>
<dbReference type="SUPFAM" id="SSF89550">
    <property type="entry name" value="PHP domain-like"/>
    <property type="match status" value="1"/>
</dbReference>
<dbReference type="GO" id="GO:0030145">
    <property type="term" value="F:manganese ion binding"/>
    <property type="evidence" value="ECO:0007669"/>
    <property type="project" value="InterPro"/>
</dbReference>
<dbReference type="AlphaFoldDB" id="W6RWD6"/>
<evidence type="ECO:0000313" key="6">
    <source>
        <dbReference type="EMBL" id="CDM67934.1"/>
    </source>
</evidence>
<reference evidence="6 7" key="1">
    <citation type="submission" date="2013-11" db="EMBL/GenBank/DDBJ databases">
        <title>Complete genome sequence of Clostridum sp. M2/40.</title>
        <authorList>
            <person name="Wibberg D."/>
            <person name="Puehler A."/>
            <person name="Schlueter A."/>
        </authorList>
    </citation>
    <scope>NUCLEOTIDE SEQUENCE [LARGE SCALE GENOMIC DNA]</scope>
    <source>
        <strain evidence="7">M2/40</strain>
    </source>
</reference>
<organism evidence="6 7">
    <name type="scientific">Clostridium bornimense</name>
    <dbReference type="NCBI Taxonomy" id="1216932"/>
    <lineage>
        <taxon>Bacteria</taxon>
        <taxon>Bacillati</taxon>
        <taxon>Bacillota</taxon>
        <taxon>Clostridia</taxon>
        <taxon>Eubacteriales</taxon>
        <taxon>Clostridiaceae</taxon>
        <taxon>Clostridium</taxon>
    </lineage>
</organism>
<dbReference type="PANTHER" id="PTHR39181">
    <property type="entry name" value="TYROSINE-PROTEIN PHOSPHATASE YWQE"/>
    <property type="match status" value="1"/>
</dbReference>
<dbReference type="OrthoDB" id="9788539at2"/>
<dbReference type="Proteomes" id="UP000019426">
    <property type="component" value="Chromosome M2/40_rep1"/>
</dbReference>
<dbReference type="PANTHER" id="PTHR39181:SF1">
    <property type="entry name" value="TYROSINE-PROTEIN PHOSPHATASE YWQE"/>
    <property type="match status" value="1"/>
</dbReference>
<dbReference type="HOGENOM" id="CLU_085966_1_0_9"/>
<dbReference type="InterPro" id="IPR016195">
    <property type="entry name" value="Pol/histidinol_Pase-like"/>
</dbReference>
<gene>
    <name evidence="6" type="ORF">CM240_0769</name>
</gene>
<sequence length="255" mass="29530">MIDLHSHILPNVDDGSKDMEMSIEMIKEAIKCGTRKIVATPHYAKGYYTNEYGKIKEIFPEFKEKIEKELDIEIYHGQEVYFTENIFEEFKRGNIGTINDSRYMLIEFPPVDFKVDSLDYLYELQIRDIVPVVAHPERYRAVMKNPEILNEFIEAGCLFQLNGTSLHGAFGKEAQKTSKILLNSGVYNFIGSDAHRSDKRTMNLTESFEIIKKSDKRYLESMVQSSELLLENKEVIYQGEKIKVKKGIFSFIGLK</sequence>
<keyword evidence="3 6" id="KW-0378">Hydrolase</keyword>
<dbReference type="InterPro" id="IPR016667">
    <property type="entry name" value="Caps_polysacc_synth_CpsB/CapC"/>
</dbReference>
<evidence type="ECO:0000256" key="3">
    <source>
        <dbReference type="ARBA" id="ARBA00022801"/>
    </source>
</evidence>
<evidence type="ECO:0000256" key="2">
    <source>
        <dbReference type="ARBA" id="ARBA00013064"/>
    </source>
</evidence>
<dbReference type="EMBL" id="HG917868">
    <property type="protein sequence ID" value="CDM67934.1"/>
    <property type="molecule type" value="Genomic_DNA"/>
</dbReference>
<accession>W6RWD6</accession>
<comment type="similarity">
    <text evidence="1">Belongs to the metallo-dependent hydrolases superfamily. CpsB/CapC family.</text>
</comment>
<dbReference type="STRING" id="1216932.CM240_0769"/>
<evidence type="ECO:0000313" key="7">
    <source>
        <dbReference type="Proteomes" id="UP000019426"/>
    </source>
</evidence>
<name>W6RWD6_9CLOT</name>